<reference evidence="3" key="1">
    <citation type="journal article" date="2023" name="IMA Fungus">
        <title>Comparative genomic study of the Penicillium genus elucidates a diverse pangenome and 15 lateral gene transfer events.</title>
        <authorList>
            <person name="Petersen C."/>
            <person name="Sorensen T."/>
            <person name="Nielsen M.R."/>
            <person name="Sondergaard T.E."/>
            <person name="Sorensen J.L."/>
            <person name="Fitzpatrick D.A."/>
            <person name="Frisvad J.C."/>
            <person name="Nielsen K.L."/>
        </authorList>
    </citation>
    <scope>NUCLEOTIDE SEQUENCE</scope>
    <source>
        <strain evidence="3">IBT 15450</strain>
    </source>
</reference>
<reference evidence="3" key="2">
    <citation type="submission" date="2023-01" db="EMBL/GenBank/DDBJ databases">
        <authorList>
            <person name="Petersen C."/>
        </authorList>
    </citation>
    <scope>NUCLEOTIDE SEQUENCE</scope>
    <source>
        <strain evidence="3">IBT 15450</strain>
    </source>
</reference>
<dbReference type="Proteomes" id="UP001219568">
    <property type="component" value="Unassembled WGS sequence"/>
</dbReference>
<evidence type="ECO:0000313" key="4">
    <source>
        <dbReference type="Proteomes" id="UP001219568"/>
    </source>
</evidence>
<feature type="compositionally biased region" description="Polar residues" evidence="2">
    <location>
        <begin position="279"/>
        <end position="289"/>
    </location>
</feature>
<organism evidence="3 4">
    <name type="scientific">Penicillium canescens</name>
    <dbReference type="NCBI Taxonomy" id="5083"/>
    <lineage>
        <taxon>Eukaryota</taxon>
        <taxon>Fungi</taxon>
        <taxon>Dikarya</taxon>
        <taxon>Ascomycota</taxon>
        <taxon>Pezizomycotina</taxon>
        <taxon>Eurotiomycetes</taxon>
        <taxon>Eurotiomycetidae</taxon>
        <taxon>Eurotiales</taxon>
        <taxon>Aspergillaceae</taxon>
        <taxon>Penicillium</taxon>
    </lineage>
</organism>
<protein>
    <submittedName>
        <fullName evidence="3">Uncharacterized protein</fullName>
    </submittedName>
</protein>
<gene>
    <name evidence="3" type="ORF">N7460_003968</name>
</gene>
<evidence type="ECO:0000313" key="3">
    <source>
        <dbReference type="EMBL" id="KAJ6047821.1"/>
    </source>
</evidence>
<feature type="region of interest" description="Disordered" evidence="2">
    <location>
        <begin position="524"/>
        <end position="545"/>
    </location>
</feature>
<keyword evidence="1" id="KW-0175">Coiled coil</keyword>
<evidence type="ECO:0000256" key="1">
    <source>
        <dbReference type="SAM" id="Coils"/>
    </source>
</evidence>
<proteinExistence type="predicted"/>
<dbReference type="AlphaFoldDB" id="A0AAD6IH09"/>
<feature type="compositionally biased region" description="Low complexity" evidence="2">
    <location>
        <begin position="527"/>
        <end position="542"/>
    </location>
</feature>
<feature type="coiled-coil region" evidence="1">
    <location>
        <begin position="377"/>
        <end position="404"/>
    </location>
</feature>
<sequence>MRSSDQTHAKNIFDFFLSDKRSRAGARAGLNATLVHRASLGSPLNGHVNWDWPFPTPIVPAARNRDPVISRPTDGFELSSSMSPTSDTSFIGPTVLPSHFCENIPYLCDPLAAQEFYNTTFDPELIALLNDTDAAVTAVLAALDTDSSSTTAGLTFAEASIPITSTSLGPSSTCLVGVTDSIPASDLPIVDLITPTREIAHDSVPMTRITRDTAPTSSFQAINPSMIITAPYSLDSIDLTDSPPNLPAQIGDVSQVGEAKRAILVPNAKSHASVASEPANGTTKGTQKAPQKRIPAQCKPRAKTPKRYPTPTSSSPRVLRRIAPTPPASVNDVAFKTPQEAPPKVSPKSITPMSIEAQHQLYEEKYLGQQNIYGNQQQHLKRMNQKLQNNLRKEQINREQHLNQGRQQQQYQQTTHFTQLPHATQLPQLMQSSQSAKKEPERDHYLQHLQQARQKQARKQLPQSMQTFQASRQLTEDESHLEHLRLARQQRAHQSIQTFMSDPRKTEHEQHLYNMQLANQQHQYLVSSQSPQTQTPKSAQQQMDHKIHLQQLQLAHEQQARQEHARRQLSRSFQTLHPAEQQMAHEQHLRYLQHRNQACQQQQYQQSPRLFQPIQAPQLNQLPQSSPSPQLPQLVYPARQIQVAPPIWVARQAGPAYGTPYPNQQLQTVPQGQTAYLTPPTAQQYQPAVSASLFHHGASHNLPIDRMQLISPAPSRKRGFEFVDNVVPESFVANPDSHGRWVVPDTKRKEKIYLNGPHSKKARLALEE</sequence>
<evidence type="ECO:0000256" key="2">
    <source>
        <dbReference type="SAM" id="MobiDB-lite"/>
    </source>
</evidence>
<comment type="caution">
    <text evidence="3">The sequence shown here is derived from an EMBL/GenBank/DDBJ whole genome shotgun (WGS) entry which is preliminary data.</text>
</comment>
<name>A0AAD6IH09_PENCN</name>
<accession>A0AAD6IH09</accession>
<dbReference type="EMBL" id="JAQJZL010000003">
    <property type="protein sequence ID" value="KAJ6047821.1"/>
    <property type="molecule type" value="Genomic_DNA"/>
</dbReference>
<keyword evidence="4" id="KW-1185">Reference proteome</keyword>
<feature type="region of interest" description="Disordered" evidence="2">
    <location>
        <begin position="268"/>
        <end position="351"/>
    </location>
</feature>